<evidence type="ECO:0000256" key="10">
    <source>
        <dbReference type="RuleBase" id="RU361174"/>
    </source>
</evidence>
<evidence type="ECO:0000256" key="12">
    <source>
        <dbReference type="SAM" id="SignalP"/>
    </source>
</evidence>
<dbReference type="EMBL" id="CP159342">
    <property type="protein sequence ID" value="XCH75699.1"/>
    <property type="molecule type" value="Genomic_DNA"/>
</dbReference>
<dbReference type="SUPFAM" id="SSF51445">
    <property type="entry name" value="(Trans)glycosidases"/>
    <property type="match status" value="1"/>
</dbReference>
<dbReference type="SMART" id="SM00633">
    <property type="entry name" value="Glyco_10"/>
    <property type="match status" value="1"/>
</dbReference>
<dbReference type="InterPro" id="IPR017853">
    <property type="entry name" value="GH"/>
</dbReference>
<evidence type="ECO:0000256" key="4">
    <source>
        <dbReference type="ARBA" id="ARBA00022729"/>
    </source>
</evidence>
<keyword evidence="6 10" id="KW-0119">Carbohydrate metabolism</keyword>
<dbReference type="GO" id="GO:0045493">
    <property type="term" value="P:xylan catabolic process"/>
    <property type="evidence" value="ECO:0007669"/>
    <property type="project" value="UniProtKB-KW"/>
</dbReference>
<evidence type="ECO:0000256" key="6">
    <source>
        <dbReference type="ARBA" id="ARBA00023277"/>
    </source>
</evidence>
<sequence>MPHPHHTTGRLRTGLLASALAATTALAVGLGVVHSGPADAATTWQSLAAAKGRDIGFALDPNRLSETAYKQIGDAEFNLVVPENAMKWDATEPNRGQFSFAPGDAVVGYAATGGKKVYGHTLAWHNQLPGWVSALSGPDLLQALKDHIAGVAGHYRGKVVAWDVVNEAFADGGTGARRDSVFQQRIGNGWIEEAFRAARAADADAKLCINDYSIEGVNAKSTAIWNLVKDFKARGVPIDCVGFQSHLIVGQVPGDFQANLQRFADLGVDVRVTELDIRMPTPATAANLTAQAADYKRVVATCLAVSRCVGVTTWGITDRYSWIPGVFPGQGAALVWDDNYRPKPAYQAVTEALGGVATPPSTPNTSPSPTTPGPVPTTPTPPPPTGGCTVTYVPNSWNNGFTADVRVRNDATTAVDGWTVGFAFTAGQRVTNGWNATVTQAGAQVTARNASWNAAVPAGGTVSFGFQGTHTGANPSPSVFTLNGVTCRNG</sequence>
<comment type="catalytic activity">
    <reaction evidence="1 10">
        <text>Endohydrolysis of (1-&gt;4)-beta-D-xylosidic linkages in xylans.</text>
        <dbReference type="EC" id="3.2.1.8"/>
    </reaction>
</comment>
<accession>A0AAU8HIK4</accession>
<dbReference type="PROSITE" id="PS51760">
    <property type="entry name" value="GH10_2"/>
    <property type="match status" value="1"/>
</dbReference>
<feature type="active site" description="Nucleophile" evidence="9">
    <location>
        <position position="274"/>
    </location>
</feature>
<keyword evidence="8 10" id="KW-0624">Polysaccharide degradation</keyword>
<feature type="signal peptide" evidence="12">
    <location>
        <begin position="1"/>
        <end position="27"/>
    </location>
</feature>
<dbReference type="AlphaFoldDB" id="A0AAU8HIK4"/>
<reference evidence="16" key="2">
    <citation type="submission" date="2024-06" db="EMBL/GenBank/DDBJ databases">
        <title>Micromonospora mangrovi CCTCC AA 2012012 genome sequences.</title>
        <authorList>
            <person name="Gao J."/>
        </authorList>
    </citation>
    <scope>NUCLEOTIDE SEQUENCE</scope>
    <source>
        <strain evidence="16">CCTCC AA 2012012</strain>
    </source>
</reference>
<comment type="similarity">
    <text evidence="2 10">Belongs to the glycosyl hydrolase 10 (cellulase F) family.</text>
</comment>
<dbReference type="PROSITE" id="PS51173">
    <property type="entry name" value="CBM2"/>
    <property type="match status" value="1"/>
</dbReference>
<dbReference type="PROSITE" id="PS00591">
    <property type="entry name" value="GH10_1"/>
    <property type="match status" value="1"/>
</dbReference>
<dbReference type="PRINTS" id="PR00134">
    <property type="entry name" value="GLHYDRLASE10"/>
</dbReference>
<name>A0AAU8HIK4_9ACTN</name>
<dbReference type="EMBL" id="CP157762">
    <property type="protein sequence ID" value="XBP94996.1"/>
    <property type="molecule type" value="Genomic_DNA"/>
</dbReference>
<dbReference type="InterPro" id="IPR012291">
    <property type="entry name" value="CBM2_carb-bd_dom_sf"/>
</dbReference>
<dbReference type="SMART" id="SM00637">
    <property type="entry name" value="CBD_II"/>
    <property type="match status" value="1"/>
</dbReference>
<evidence type="ECO:0000256" key="9">
    <source>
        <dbReference type="PROSITE-ProRule" id="PRU10061"/>
    </source>
</evidence>
<dbReference type="InterPro" id="IPR031158">
    <property type="entry name" value="GH10_AS"/>
</dbReference>
<organism evidence="16">
    <name type="scientific">Micromonospora sp. CCTCC AA 2012012</name>
    <dbReference type="NCBI Taxonomy" id="3111921"/>
    <lineage>
        <taxon>Bacteria</taxon>
        <taxon>Bacillati</taxon>
        <taxon>Actinomycetota</taxon>
        <taxon>Actinomycetes</taxon>
        <taxon>Micromonosporales</taxon>
        <taxon>Micromonosporaceae</taxon>
        <taxon>Micromonospora</taxon>
    </lineage>
</organism>
<feature type="region of interest" description="Disordered" evidence="11">
    <location>
        <begin position="354"/>
        <end position="385"/>
    </location>
</feature>
<dbReference type="Pfam" id="PF00331">
    <property type="entry name" value="Glyco_hydro_10"/>
    <property type="match status" value="1"/>
</dbReference>
<evidence type="ECO:0000256" key="7">
    <source>
        <dbReference type="ARBA" id="ARBA00023295"/>
    </source>
</evidence>
<feature type="chain" id="PRO_5043289246" description="Beta-xylanase" evidence="12">
    <location>
        <begin position="28"/>
        <end position="490"/>
    </location>
</feature>
<protein>
    <recommendedName>
        <fullName evidence="10">Beta-xylanase</fullName>
        <ecNumber evidence="10">3.2.1.8</ecNumber>
    </recommendedName>
</protein>
<reference evidence="15" key="1">
    <citation type="submission" date="2024-01" db="EMBL/GenBank/DDBJ databases">
        <title>The genome sequence of Micromonospora mangrovi CCTCC AA 2012012.</title>
        <authorList>
            <person name="Gao J."/>
        </authorList>
    </citation>
    <scope>NUCLEOTIDE SEQUENCE</scope>
    <source>
        <strain evidence="15">CCTCC AA 2012012</strain>
    </source>
</reference>
<feature type="compositionally biased region" description="Pro residues" evidence="11">
    <location>
        <begin position="369"/>
        <end position="385"/>
    </location>
</feature>
<keyword evidence="5 10" id="KW-0378">Hydrolase</keyword>
<dbReference type="EC" id="3.2.1.8" evidence="10"/>
<evidence type="ECO:0000313" key="16">
    <source>
        <dbReference type="EMBL" id="XCH75699.1"/>
    </source>
</evidence>
<feature type="domain" description="GH10" evidence="14">
    <location>
        <begin position="41"/>
        <end position="352"/>
    </location>
</feature>
<keyword evidence="3" id="KW-0858">Xylan degradation</keyword>
<evidence type="ECO:0000259" key="14">
    <source>
        <dbReference type="PROSITE" id="PS51760"/>
    </source>
</evidence>
<feature type="domain" description="CBM2" evidence="13">
    <location>
        <begin position="381"/>
        <end position="490"/>
    </location>
</feature>
<dbReference type="SUPFAM" id="SSF49384">
    <property type="entry name" value="Carbohydrate-binding domain"/>
    <property type="match status" value="1"/>
</dbReference>
<dbReference type="Gene3D" id="2.60.40.290">
    <property type="match status" value="1"/>
</dbReference>
<evidence type="ECO:0000256" key="3">
    <source>
        <dbReference type="ARBA" id="ARBA00022651"/>
    </source>
</evidence>
<evidence type="ECO:0000256" key="2">
    <source>
        <dbReference type="ARBA" id="ARBA00007495"/>
    </source>
</evidence>
<evidence type="ECO:0000256" key="8">
    <source>
        <dbReference type="ARBA" id="ARBA00023326"/>
    </source>
</evidence>
<evidence type="ECO:0000256" key="1">
    <source>
        <dbReference type="ARBA" id="ARBA00000681"/>
    </source>
</evidence>
<dbReference type="GO" id="GO:0031176">
    <property type="term" value="F:endo-1,4-beta-xylanase activity"/>
    <property type="evidence" value="ECO:0007669"/>
    <property type="project" value="UniProtKB-EC"/>
</dbReference>
<dbReference type="GO" id="GO:0030247">
    <property type="term" value="F:polysaccharide binding"/>
    <property type="evidence" value="ECO:0007669"/>
    <property type="project" value="UniProtKB-UniRule"/>
</dbReference>
<evidence type="ECO:0000259" key="13">
    <source>
        <dbReference type="PROSITE" id="PS51173"/>
    </source>
</evidence>
<evidence type="ECO:0000313" key="15">
    <source>
        <dbReference type="EMBL" id="XBP94996.1"/>
    </source>
</evidence>
<dbReference type="InterPro" id="IPR044846">
    <property type="entry name" value="GH10"/>
</dbReference>
<proteinExistence type="inferred from homology"/>
<dbReference type="Pfam" id="PF00553">
    <property type="entry name" value="CBM_2"/>
    <property type="match status" value="1"/>
</dbReference>
<dbReference type="PANTHER" id="PTHR31490:SF88">
    <property type="entry name" value="BETA-XYLANASE"/>
    <property type="match status" value="1"/>
</dbReference>
<dbReference type="InterPro" id="IPR001919">
    <property type="entry name" value="CBD2"/>
</dbReference>
<dbReference type="RefSeq" id="WP_350935408.1">
    <property type="nucleotide sequence ID" value="NZ_CP157762.1"/>
</dbReference>
<dbReference type="InterPro" id="IPR001000">
    <property type="entry name" value="GH10_dom"/>
</dbReference>
<evidence type="ECO:0000256" key="5">
    <source>
        <dbReference type="ARBA" id="ARBA00022801"/>
    </source>
</evidence>
<dbReference type="PANTHER" id="PTHR31490">
    <property type="entry name" value="GLYCOSYL HYDROLASE"/>
    <property type="match status" value="1"/>
</dbReference>
<dbReference type="InterPro" id="IPR008965">
    <property type="entry name" value="CBM2/CBM3_carb-bd_dom_sf"/>
</dbReference>
<dbReference type="Gene3D" id="3.20.20.80">
    <property type="entry name" value="Glycosidases"/>
    <property type="match status" value="1"/>
</dbReference>
<keyword evidence="4 12" id="KW-0732">Signal</keyword>
<keyword evidence="7 10" id="KW-0326">Glycosidase</keyword>
<evidence type="ECO:0000256" key="11">
    <source>
        <dbReference type="SAM" id="MobiDB-lite"/>
    </source>
</evidence>
<gene>
    <name evidence="16" type="ORF">ABUL08_06325</name>
    <name evidence="15" type="ORF">VK199_06280</name>
</gene>